<dbReference type="OrthoDB" id="464365at2"/>
<dbReference type="PATRIC" id="fig|1183438.3.peg.4153"/>
<evidence type="ECO:0000313" key="1">
    <source>
        <dbReference type="EMBL" id="AGY60470.1"/>
    </source>
</evidence>
<name>U5QRZ8_GLOK1</name>
<evidence type="ECO:0000313" key="2">
    <source>
        <dbReference type="Proteomes" id="UP000017396"/>
    </source>
</evidence>
<dbReference type="KEGG" id="glj:GKIL_4224"/>
<dbReference type="InterPro" id="IPR046649">
    <property type="entry name" value="DUF6761"/>
</dbReference>
<organism evidence="1 2">
    <name type="scientific">Gloeobacter kilaueensis (strain ATCC BAA-2537 / CCAP 1431/1 / ULC 316 / JS1)</name>
    <dbReference type="NCBI Taxonomy" id="1183438"/>
    <lineage>
        <taxon>Bacteria</taxon>
        <taxon>Bacillati</taxon>
        <taxon>Cyanobacteriota</taxon>
        <taxon>Cyanophyceae</taxon>
        <taxon>Gloeobacterales</taxon>
        <taxon>Gloeobacteraceae</taxon>
        <taxon>Gloeobacter</taxon>
    </lineage>
</organism>
<reference evidence="1 2" key="1">
    <citation type="journal article" date="2013" name="PLoS ONE">
        <title>Cultivation and Complete Genome Sequencing of Gloeobacter kilaueensis sp. nov., from a Lava Cave in Kilauea Caldera, Hawai'i.</title>
        <authorList>
            <person name="Saw J.H."/>
            <person name="Schatz M."/>
            <person name="Brown M.V."/>
            <person name="Kunkel D.D."/>
            <person name="Foster J.S."/>
            <person name="Shick H."/>
            <person name="Christensen S."/>
            <person name="Hou S."/>
            <person name="Wan X."/>
            <person name="Donachie S.P."/>
        </authorList>
    </citation>
    <scope>NUCLEOTIDE SEQUENCE [LARGE SCALE GENOMIC DNA]</scope>
    <source>
        <strain evidence="2">JS</strain>
    </source>
</reference>
<dbReference type="EMBL" id="CP003587">
    <property type="protein sequence ID" value="AGY60470.1"/>
    <property type="molecule type" value="Genomic_DNA"/>
</dbReference>
<sequence length="84" mass="10276">MLQDPKTIRYYQRLSDTLVELWRRRYRNEELRLFAEGFITALRYSQELDPAQILRLEQEILSFMASPENFEPPDFLPQPERERN</sequence>
<proteinExistence type="predicted"/>
<dbReference type="Proteomes" id="UP000017396">
    <property type="component" value="Chromosome"/>
</dbReference>
<dbReference type="RefSeq" id="WP_023175823.1">
    <property type="nucleotide sequence ID" value="NC_022600.1"/>
</dbReference>
<dbReference type="STRING" id="1183438.GKIL_4224"/>
<keyword evidence="2" id="KW-1185">Reference proteome</keyword>
<dbReference type="Pfam" id="PF20547">
    <property type="entry name" value="DUF6761"/>
    <property type="match status" value="1"/>
</dbReference>
<gene>
    <name evidence="1" type="ORF">GKIL_4224</name>
</gene>
<dbReference type="eggNOG" id="ENOG5032RVN">
    <property type="taxonomic scope" value="Bacteria"/>
</dbReference>
<protein>
    <submittedName>
        <fullName evidence="1">Uncharacterized protein</fullName>
    </submittedName>
</protein>
<dbReference type="AlphaFoldDB" id="U5QRZ8"/>
<dbReference type="HOGENOM" id="CLU_183612_0_0_3"/>
<accession>U5QRZ8</accession>